<evidence type="ECO:0000259" key="2">
    <source>
        <dbReference type="Pfam" id="PF14478"/>
    </source>
</evidence>
<feature type="domain" description="Transcobalamin-like C-terminal" evidence="2">
    <location>
        <begin position="159"/>
        <end position="237"/>
    </location>
</feature>
<sequence length="241" mass="26933">MLFLRRGFISSSVCCLRVTAHSCCGHRDRGALPPSHGRLHGGCRPPHRVHDSSSIDAGCGEGLQGSGHREKYKYWIINQAHVSRGEPKPRVEKLLVLLLLVWAVAATSAASLLYIENLNLRRELRAREELLGNLVLVNVGIDYGNGTVAWYNNTLLPRGATVLSALVAVARVEYKFGSWGAYVTSVNGVEEKILSKNEGYSWLWYIFNREKGQLELGPVAADKYELASGDVVLWRYEHWKF</sequence>
<keyword evidence="1" id="KW-0472">Membrane</keyword>
<dbReference type="Gene3D" id="2.170.130.30">
    <property type="match status" value="1"/>
</dbReference>
<organism evidence="3">
    <name type="scientific">Thermofilum pendens</name>
    <dbReference type="NCBI Taxonomy" id="2269"/>
    <lineage>
        <taxon>Archaea</taxon>
        <taxon>Thermoproteota</taxon>
        <taxon>Thermoprotei</taxon>
        <taxon>Thermofilales</taxon>
        <taxon>Thermofilaceae</taxon>
        <taxon>Thermofilum</taxon>
    </lineage>
</organism>
<accession>A0A7J3X9C1</accession>
<keyword evidence="1" id="KW-0812">Transmembrane</keyword>
<feature type="transmembrane region" description="Helical" evidence="1">
    <location>
        <begin position="94"/>
        <end position="115"/>
    </location>
</feature>
<gene>
    <name evidence="3" type="ORF">ENM88_08580</name>
</gene>
<reference evidence="3" key="1">
    <citation type="journal article" date="2020" name="mSystems">
        <title>Genome- and Community-Level Interaction Insights into Carbon Utilization and Element Cycling Functions of Hydrothermarchaeota in Hydrothermal Sediment.</title>
        <authorList>
            <person name="Zhou Z."/>
            <person name="Liu Y."/>
            <person name="Xu W."/>
            <person name="Pan J."/>
            <person name="Luo Z.H."/>
            <person name="Li M."/>
        </authorList>
    </citation>
    <scope>NUCLEOTIDE SEQUENCE [LARGE SCALE GENOMIC DNA]</scope>
    <source>
        <strain evidence="3">SpSt-1125</strain>
    </source>
</reference>
<evidence type="ECO:0000313" key="3">
    <source>
        <dbReference type="EMBL" id="HHP05778.1"/>
    </source>
</evidence>
<dbReference type="InterPro" id="IPR027954">
    <property type="entry name" value="Transcobalamin-like_C"/>
</dbReference>
<dbReference type="AlphaFoldDB" id="A0A7J3X9C1"/>
<proteinExistence type="predicted"/>
<dbReference type="EMBL" id="DRZM01000232">
    <property type="protein sequence ID" value="HHP05778.1"/>
    <property type="molecule type" value="Genomic_DNA"/>
</dbReference>
<comment type="caution">
    <text evidence="3">The sequence shown here is derived from an EMBL/GenBank/DDBJ whole genome shotgun (WGS) entry which is preliminary data.</text>
</comment>
<name>A0A7J3X9C1_THEPE</name>
<dbReference type="Pfam" id="PF14478">
    <property type="entry name" value="DUF4430"/>
    <property type="match status" value="1"/>
</dbReference>
<evidence type="ECO:0000256" key="1">
    <source>
        <dbReference type="SAM" id="Phobius"/>
    </source>
</evidence>
<protein>
    <submittedName>
        <fullName evidence="3">DUF4430 domain-containing protein</fullName>
    </submittedName>
</protein>
<keyword evidence="1" id="KW-1133">Transmembrane helix</keyword>